<dbReference type="GO" id="GO:0007165">
    <property type="term" value="P:signal transduction"/>
    <property type="evidence" value="ECO:0007669"/>
    <property type="project" value="UniProtKB-KW"/>
</dbReference>
<dbReference type="SUPFAM" id="SSF58104">
    <property type="entry name" value="Methyl-accepting chemotaxis protein (MCP) signaling domain"/>
    <property type="match status" value="1"/>
</dbReference>
<keyword evidence="4" id="KW-0472">Membrane</keyword>
<feature type="coiled-coil region" evidence="3">
    <location>
        <begin position="279"/>
        <end position="313"/>
    </location>
</feature>
<gene>
    <name evidence="6" type="ORF">SAMN05443428_101203</name>
</gene>
<organism evidence="6 7">
    <name type="scientific">Caloramator quimbayensis</name>
    <dbReference type="NCBI Taxonomy" id="1147123"/>
    <lineage>
        <taxon>Bacteria</taxon>
        <taxon>Bacillati</taxon>
        <taxon>Bacillota</taxon>
        <taxon>Clostridia</taxon>
        <taxon>Eubacteriales</taxon>
        <taxon>Clostridiaceae</taxon>
        <taxon>Caloramator</taxon>
    </lineage>
</organism>
<evidence type="ECO:0000256" key="4">
    <source>
        <dbReference type="SAM" id="Phobius"/>
    </source>
</evidence>
<dbReference type="Proteomes" id="UP000190105">
    <property type="component" value="Unassembled WGS sequence"/>
</dbReference>
<dbReference type="Pfam" id="PF00015">
    <property type="entry name" value="MCPsignal"/>
    <property type="match status" value="1"/>
</dbReference>
<dbReference type="AlphaFoldDB" id="A0A1T4WIL1"/>
<dbReference type="InterPro" id="IPR004089">
    <property type="entry name" value="MCPsignal_dom"/>
</dbReference>
<keyword evidence="1 2" id="KW-0807">Transducer</keyword>
<dbReference type="PROSITE" id="PS50111">
    <property type="entry name" value="CHEMOTAXIS_TRANSDUC_2"/>
    <property type="match status" value="1"/>
</dbReference>
<evidence type="ECO:0000259" key="5">
    <source>
        <dbReference type="PROSITE" id="PS50111"/>
    </source>
</evidence>
<feature type="domain" description="Methyl-accepting transducer" evidence="5">
    <location>
        <begin position="75"/>
        <end position="318"/>
    </location>
</feature>
<dbReference type="PANTHER" id="PTHR32089:SF112">
    <property type="entry name" value="LYSOZYME-LIKE PROTEIN-RELATED"/>
    <property type="match status" value="1"/>
</dbReference>
<dbReference type="RefSeq" id="WP_078695236.1">
    <property type="nucleotide sequence ID" value="NZ_FUYH01000001.1"/>
</dbReference>
<keyword evidence="3" id="KW-0175">Coiled coil</keyword>
<proteinExistence type="predicted"/>
<name>A0A1T4WIL1_9CLOT</name>
<keyword evidence="4" id="KW-0812">Transmembrane</keyword>
<dbReference type="EMBL" id="FUYH01000001">
    <property type="protein sequence ID" value="SKA76491.1"/>
    <property type="molecule type" value="Genomic_DNA"/>
</dbReference>
<evidence type="ECO:0000313" key="7">
    <source>
        <dbReference type="Proteomes" id="UP000190105"/>
    </source>
</evidence>
<dbReference type="SMART" id="SM00283">
    <property type="entry name" value="MA"/>
    <property type="match status" value="1"/>
</dbReference>
<dbReference type="Gene3D" id="1.10.287.950">
    <property type="entry name" value="Methyl-accepting chemotaxis protein"/>
    <property type="match status" value="1"/>
</dbReference>
<feature type="transmembrane region" description="Helical" evidence="4">
    <location>
        <begin position="6"/>
        <end position="23"/>
    </location>
</feature>
<reference evidence="7" key="1">
    <citation type="submission" date="2017-02" db="EMBL/GenBank/DDBJ databases">
        <authorList>
            <person name="Varghese N."/>
            <person name="Submissions S."/>
        </authorList>
    </citation>
    <scope>NUCLEOTIDE SEQUENCE [LARGE SCALE GENOMIC DNA]</scope>
    <source>
        <strain evidence="7">USBA 833</strain>
    </source>
</reference>
<evidence type="ECO:0000256" key="1">
    <source>
        <dbReference type="ARBA" id="ARBA00023224"/>
    </source>
</evidence>
<protein>
    <submittedName>
        <fullName evidence="6">Methyl-accepting chemotaxis protein (MCP) signalling domain-containing protein</fullName>
    </submittedName>
</protein>
<keyword evidence="4" id="KW-1133">Transmembrane helix</keyword>
<accession>A0A1T4WIL1</accession>
<dbReference type="OrthoDB" id="9816519at2"/>
<dbReference type="PANTHER" id="PTHR32089">
    <property type="entry name" value="METHYL-ACCEPTING CHEMOTAXIS PROTEIN MCPB"/>
    <property type="match status" value="1"/>
</dbReference>
<evidence type="ECO:0000256" key="2">
    <source>
        <dbReference type="PROSITE-ProRule" id="PRU00284"/>
    </source>
</evidence>
<dbReference type="GO" id="GO:0016020">
    <property type="term" value="C:membrane"/>
    <property type="evidence" value="ECO:0007669"/>
    <property type="project" value="InterPro"/>
</dbReference>
<keyword evidence="7" id="KW-1185">Reference proteome</keyword>
<evidence type="ECO:0000256" key="3">
    <source>
        <dbReference type="SAM" id="Coils"/>
    </source>
</evidence>
<evidence type="ECO:0000313" key="6">
    <source>
        <dbReference type="EMBL" id="SKA76491.1"/>
    </source>
</evidence>
<sequence length="493" mass="55864">MEYLKLIIIILLSVFISKILSYINFSHFAIYVFIAAFASLSTYFYVKKVKTVEKNVYIEKETINLKETSKKLADASKDLYVSSNELIKSSSETMEFSSEIRKLVDEDANNIKSIDDEASHINNKAVFIRDLSKDTAKLSNESIEVIVNSENTIKSIIKNFNDIVDIYKNFIHTTDYLKSTSEKIFSVSHSIEQIANQTNLLSLNASIEAARAGEHGKGFAVVASEVRKLSEQVKYFNMEIKKLTSELQSNIENMQSISSSSNGKIAEVNNTIVNIDDALKNIFEASNKLDKKIDEIKNEAKEVQISADRTRGKINTLKFSHDRTLEFIQTTSEAVENQRIIISALNFVTDKISNLSNEFLENVLDEDVDSKLKEIGEIIIEYSGDKSPDELMKLCSSLKINDIYYSNDKGRFEYATTKDAIGLNIFEIDKRYVEFYKSNEDIKIYPLTRRLDTGELYKFMALRRKDDKGVISAGISIDNLLSLSSATQLTNSI</sequence>
<dbReference type="STRING" id="1147123.SAMN05443428_101203"/>